<feature type="domain" description="Peptidase S1" evidence="4">
    <location>
        <begin position="9"/>
        <end position="238"/>
    </location>
</feature>
<comment type="similarity">
    <text evidence="1">Belongs to the peptidase S1 family.</text>
</comment>
<dbReference type="EMBL" id="JACHMG010000001">
    <property type="protein sequence ID" value="MBB4684173.1"/>
    <property type="molecule type" value="Genomic_DNA"/>
</dbReference>
<gene>
    <name evidence="5" type="ORF">BJY18_001658</name>
</gene>
<dbReference type="Pfam" id="PF00089">
    <property type="entry name" value="Trypsin"/>
    <property type="match status" value="1"/>
</dbReference>
<dbReference type="GO" id="GO:0006508">
    <property type="term" value="P:proteolysis"/>
    <property type="evidence" value="ECO:0007669"/>
    <property type="project" value="UniProtKB-KW"/>
</dbReference>
<evidence type="ECO:0000256" key="1">
    <source>
        <dbReference type="ARBA" id="ARBA00007664"/>
    </source>
</evidence>
<dbReference type="InterPro" id="IPR050430">
    <property type="entry name" value="Peptidase_S1"/>
</dbReference>
<comment type="caution">
    <text evidence="5">The sequence shown here is derived from an EMBL/GenBank/DDBJ whole genome shotgun (WGS) entry which is preliminary data.</text>
</comment>
<evidence type="ECO:0000313" key="5">
    <source>
        <dbReference type="EMBL" id="MBB4684173.1"/>
    </source>
</evidence>
<keyword evidence="5" id="KW-0378">Hydrolase</keyword>
<dbReference type="PROSITE" id="PS50240">
    <property type="entry name" value="TRYPSIN_DOM"/>
    <property type="match status" value="1"/>
</dbReference>
<feature type="chain" id="PRO_5039393240" evidence="3">
    <location>
        <begin position="20"/>
        <end position="239"/>
    </location>
</feature>
<dbReference type="PRINTS" id="PR00722">
    <property type="entry name" value="CHYMOTRYPSIN"/>
</dbReference>
<evidence type="ECO:0000313" key="6">
    <source>
        <dbReference type="Proteomes" id="UP000581769"/>
    </source>
</evidence>
<sequence>MRIARTAAVLSGLAFTALAAAVPAAAAPAPGGAQPAIIDGSNADSLHAAARMFAGGQEICSATIIAPDWILTARHCTQGADGQDITFHVGDLDQTKGTEVKATSVHESPDADISLVQIDQQVQTDYAPLGSEGDVKVGDEAQVFGWGATCTDKPEIECQSQLLKVAKVSVNSVDCPDGAAGVSVCADRGDGITAGGDSGGPMYANGKQVGVASTSDRQSYTAYINITQYRDWISSVAGV</sequence>
<dbReference type="AlphaFoldDB" id="A0A840IQR8"/>
<accession>A0A840IQR8</accession>
<dbReference type="SMART" id="SM00020">
    <property type="entry name" value="Tryp_SPc"/>
    <property type="match status" value="1"/>
</dbReference>
<dbReference type="PANTHER" id="PTHR24276">
    <property type="entry name" value="POLYSERASE-RELATED"/>
    <property type="match status" value="1"/>
</dbReference>
<keyword evidence="6" id="KW-1185">Reference proteome</keyword>
<dbReference type="RefSeq" id="WP_184779075.1">
    <property type="nucleotide sequence ID" value="NZ_JACHMG010000001.1"/>
</dbReference>
<protein>
    <submittedName>
        <fullName evidence="5">Secreted trypsin-like serine protease</fullName>
    </submittedName>
</protein>
<organism evidence="5 6">
    <name type="scientific">Amycolatopsis jiangsuensis</name>
    <dbReference type="NCBI Taxonomy" id="1181879"/>
    <lineage>
        <taxon>Bacteria</taxon>
        <taxon>Bacillati</taxon>
        <taxon>Actinomycetota</taxon>
        <taxon>Actinomycetes</taxon>
        <taxon>Pseudonocardiales</taxon>
        <taxon>Pseudonocardiaceae</taxon>
        <taxon>Amycolatopsis</taxon>
    </lineage>
</organism>
<dbReference type="Gene3D" id="2.40.10.10">
    <property type="entry name" value="Trypsin-like serine proteases"/>
    <property type="match status" value="1"/>
</dbReference>
<dbReference type="Proteomes" id="UP000581769">
    <property type="component" value="Unassembled WGS sequence"/>
</dbReference>
<feature type="signal peptide" evidence="3">
    <location>
        <begin position="1"/>
        <end position="19"/>
    </location>
</feature>
<dbReference type="GO" id="GO:0004252">
    <property type="term" value="F:serine-type endopeptidase activity"/>
    <property type="evidence" value="ECO:0007669"/>
    <property type="project" value="InterPro"/>
</dbReference>
<dbReference type="InterPro" id="IPR001254">
    <property type="entry name" value="Trypsin_dom"/>
</dbReference>
<proteinExistence type="inferred from homology"/>
<evidence type="ECO:0000256" key="2">
    <source>
        <dbReference type="ARBA" id="ARBA00023157"/>
    </source>
</evidence>
<evidence type="ECO:0000259" key="4">
    <source>
        <dbReference type="PROSITE" id="PS50240"/>
    </source>
</evidence>
<dbReference type="SUPFAM" id="SSF50494">
    <property type="entry name" value="Trypsin-like serine proteases"/>
    <property type="match status" value="1"/>
</dbReference>
<dbReference type="InterPro" id="IPR009003">
    <property type="entry name" value="Peptidase_S1_PA"/>
</dbReference>
<keyword evidence="3" id="KW-0732">Signal</keyword>
<dbReference type="InterPro" id="IPR001314">
    <property type="entry name" value="Peptidase_S1A"/>
</dbReference>
<evidence type="ECO:0000256" key="3">
    <source>
        <dbReference type="SAM" id="SignalP"/>
    </source>
</evidence>
<keyword evidence="5" id="KW-0645">Protease</keyword>
<keyword evidence="2" id="KW-1015">Disulfide bond</keyword>
<dbReference type="PANTHER" id="PTHR24276:SF98">
    <property type="entry name" value="FI18310P1-RELATED"/>
    <property type="match status" value="1"/>
</dbReference>
<dbReference type="InterPro" id="IPR043504">
    <property type="entry name" value="Peptidase_S1_PA_chymotrypsin"/>
</dbReference>
<reference evidence="5 6" key="1">
    <citation type="submission" date="2020-08" db="EMBL/GenBank/DDBJ databases">
        <title>Sequencing the genomes of 1000 actinobacteria strains.</title>
        <authorList>
            <person name="Klenk H.-P."/>
        </authorList>
    </citation>
    <scope>NUCLEOTIDE SEQUENCE [LARGE SCALE GENOMIC DNA]</scope>
    <source>
        <strain evidence="5 6">DSM 45859</strain>
    </source>
</reference>
<name>A0A840IQR8_9PSEU</name>